<evidence type="ECO:0000256" key="6">
    <source>
        <dbReference type="ARBA" id="ARBA00022692"/>
    </source>
</evidence>
<comment type="similarity">
    <text evidence="2">Belongs to the polyprenol kinase family.</text>
</comment>
<gene>
    <name evidence="20" type="ORF">HYH03_014580</name>
</gene>
<organism evidence="20 21">
    <name type="scientific">Edaphochlamys debaryana</name>
    <dbReference type="NCBI Taxonomy" id="47281"/>
    <lineage>
        <taxon>Eukaryota</taxon>
        <taxon>Viridiplantae</taxon>
        <taxon>Chlorophyta</taxon>
        <taxon>core chlorophytes</taxon>
        <taxon>Chlorophyceae</taxon>
        <taxon>CS clade</taxon>
        <taxon>Chlamydomonadales</taxon>
        <taxon>Chlamydomonadales incertae sedis</taxon>
        <taxon>Edaphochlamys</taxon>
    </lineage>
</organism>
<proteinExistence type="inferred from homology"/>
<dbReference type="EMBL" id="JAEHOE010000107">
    <property type="protein sequence ID" value="KAG2486781.1"/>
    <property type="molecule type" value="Genomic_DNA"/>
</dbReference>
<keyword evidence="8 17" id="KW-0863">Zinc-finger</keyword>
<evidence type="ECO:0000256" key="16">
    <source>
        <dbReference type="ARBA" id="ARBA00048889"/>
    </source>
</evidence>
<dbReference type="Gene3D" id="6.10.140.2220">
    <property type="match status" value="1"/>
</dbReference>
<evidence type="ECO:0000256" key="14">
    <source>
        <dbReference type="ARBA" id="ARBA00024015"/>
    </source>
</evidence>
<keyword evidence="21" id="KW-1185">Reference proteome</keyword>
<dbReference type="Proteomes" id="UP000612055">
    <property type="component" value="Unassembled WGS sequence"/>
</dbReference>
<keyword evidence="11" id="KW-0809">Transit peptide</keyword>
<keyword evidence="13" id="KW-0472">Membrane</keyword>
<dbReference type="EC" id="2.7.1.182" evidence="15"/>
<evidence type="ECO:0000256" key="11">
    <source>
        <dbReference type="ARBA" id="ARBA00022946"/>
    </source>
</evidence>
<feature type="region of interest" description="Disordered" evidence="18">
    <location>
        <begin position="704"/>
        <end position="725"/>
    </location>
</feature>
<dbReference type="PROSITE" id="PS50865">
    <property type="entry name" value="ZF_MYND_2"/>
    <property type="match status" value="1"/>
</dbReference>
<keyword evidence="9" id="KW-0418">Kinase</keyword>
<feature type="domain" description="MYND-type" evidence="19">
    <location>
        <begin position="918"/>
        <end position="960"/>
    </location>
</feature>
<reference evidence="20" key="1">
    <citation type="journal article" date="2020" name="bioRxiv">
        <title>Comparative genomics of Chlamydomonas.</title>
        <authorList>
            <person name="Craig R.J."/>
            <person name="Hasan A.R."/>
            <person name="Ness R.W."/>
            <person name="Keightley P.D."/>
        </authorList>
    </citation>
    <scope>NUCLEOTIDE SEQUENCE</scope>
    <source>
        <strain evidence="20">CCAP 11/70</strain>
    </source>
</reference>
<evidence type="ECO:0000313" key="20">
    <source>
        <dbReference type="EMBL" id="KAG2486781.1"/>
    </source>
</evidence>
<evidence type="ECO:0000256" key="13">
    <source>
        <dbReference type="ARBA" id="ARBA00023136"/>
    </source>
</evidence>
<comment type="caution">
    <text evidence="20">The sequence shown here is derived from an EMBL/GenBank/DDBJ whole genome shotgun (WGS) entry which is preliminary data.</text>
</comment>
<evidence type="ECO:0000256" key="3">
    <source>
        <dbReference type="ARBA" id="ARBA00022528"/>
    </source>
</evidence>
<evidence type="ECO:0000256" key="9">
    <source>
        <dbReference type="ARBA" id="ARBA00022777"/>
    </source>
</evidence>
<dbReference type="PANTHER" id="PTHR32523:SF8">
    <property type="entry name" value="DOLICHOL KINASE"/>
    <property type="match status" value="1"/>
</dbReference>
<keyword evidence="4" id="KW-0934">Plastid</keyword>
<name>A0A835XMU4_9CHLO</name>
<dbReference type="Pfam" id="PF01753">
    <property type="entry name" value="zf-MYND"/>
    <property type="match status" value="1"/>
</dbReference>
<dbReference type="PANTHER" id="PTHR32523">
    <property type="entry name" value="PHYTOL KINASE 1, CHLOROPLASTIC"/>
    <property type="match status" value="1"/>
</dbReference>
<keyword evidence="7" id="KW-0479">Metal-binding</keyword>
<evidence type="ECO:0000259" key="19">
    <source>
        <dbReference type="PROSITE" id="PS50865"/>
    </source>
</evidence>
<evidence type="ECO:0000256" key="1">
    <source>
        <dbReference type="ARBA" id="ARBA00004508"/>
    </source>
</evidence>
<evidence type="ECO:0000256" key="15">
    <source>
        <dbReference type="ARBA" id="ARBA00039024"/>
    </source>
</evidence>
<dbReference type="InterPro" id="IPR039606">
    <property type="entry name" value="Phytol/farnesol_kinase"/>
</dbReference>
<dbReference type="GO" id="GO:0010276">
    <property type="term" value="F:phytol kinase activity"/>
    <property type="evidence" value="ECO:0007669"/>
    <property type="project" value="UniProtKB-EC"/>
</dbReference>
<sequence>MARKHRQRESPTDFLKTIPDIAERVLGLQGASRLPLDFGALEASLDAATDALDASSTESVLSSPALRTGLLKLLAWAARQPPPLSDRVSTECKKKTEFAGAVVDLTSTLLLATVSAPAAISGQLELARGVLRTQALHAAARQVAQFTEGLIQHPPGPLPSAKRLQHVAATLMMTRAHQLMIGVLQLTSHKGDPGLLCQLAAALAESHILEHCARAVLMLRWSSATQPNVEMWAALAQSAGSWVSAVNTCHELWQKAYASSAAVAEPGPGASGCSTSAGDAAAPPGASAAGASVAASTTAAKQLYAVMTGLSARHAAMAVGLAVLSRLEGEGAPERHGHAACSCISTEQEPLHMFDDIESSLLCLQPLLLTISPPPPTFAESSRGLGPAASTQLLLRMAHTISGSPRSGARGSRGLAPATDLARTFATELGCMALSTGFRHLHRVGKHPQAAAVLGDVWRLAAALLRHEVLGGDEDEDGTAATCACGLGLAFNTSVSPLWDADAVDGDGAWRFPADAPASMAAAVAGGALPFLEHLLRRSSNAPERLEAPVARTLTHHWFWSLPLLAYGESLQAGAFVATVSKLLRRADPRALLSGELEGAGTGVTLAFELLRALEENYYDAAASPALGRLALVMSLALPSWLPELSRLVREAAALDQAAWNEERRTAGRAAVETGLSEDLWTCLERLLRTLTLFGASGHCQPRAADAESSGPASTSPSCSDGGAPSDWSAAAAGLAFPSGGSPCGGDAAARADGGDWRAAVLEAADVVPLVGAALGLLERWGRCLTEHSGLYCQVGTWAVHLARTRPDEVRGAARGDVGPAFMWRPIPMVFASSALYSSDGWEDVARRTVHIAKQLEAWAGGGEGSPSWQEEMATGREVALDPVSHSSVGFAMSRLLVPPAEARRRLGLPAACSYPACASLAGDSEAGARLQQCGRCGQASYCCRDCQTAHWRAGHKEACSGGAGASKAG</sequence>
<dbReference type="GO" id="GO:0009507">
    <property type="term" value="C:chloroplast"/>
    <property type="evidence" value="ECO:0007669"/>
    <property type="project" value="UniProtKB-SubCell"/>
</dbReference>
<evidence type="ECO:0000256" key="4">
    <source>
        <dbReference type="ARBA" id="ARBA00022640"/>
    </source>
</evidence>
<feature type="compositionally biased region" description="Low complexity" evidence="18">
    <location>
        <begin position="709"/>
        <end position="720"/>
    </location>
</feature>
<dbReference type="InterPro" id="IPR002893">
    <property type="entry name" value="Znf_MYND"/>
</dbReference>
<comment type="catalytic activity">
    <reaction evidence="16">
        <text>phytol + CTP = phytyl phosphate + CDP + H(+)</text>
        <dbReference type="Rhea" id="RHEA:38055"/>
        <dbReference type="ChEBI" id="CHEBI:15378"/>
        <dbReference type="ChEBI" id="CHEBI:17327"/>
        <dbReference type="ChEBI" id="CHEBI:37563"/>
        <dbReference type="ChEBI" id="CHEBI:58069"/>
        <dbReference type="ChEBI" id="CHEBI:75483"/>
        <dbReference type="EC" id="2.7.1.182"/>
    </reaction>
</comment>
<evidence type="ECO:0000256" key="18">
    <source>
        <dbReference type="SAM" id="MobiDB-lite"/>
    </source>
</evidence>
<accession>A0A835XMU4</accession>
<keyword evidence="10" id="KW-0862">Zinc</keyword>
<dbReference type="SUPFAM" id="SSF144232">
    <property type="entry name" value="HIT/MYND zinc finger-like"/>
    <property type="match status" value="1"/>
</dbReference>
<keyword evidence="5" id="KW-0808">Transferase</keyword>
<evidence type="ECO:0000256" key="8">
    <source>
        <dbReference type="ARBA" id="ARBA00022771"/>
    </source>
</evidence>
<evidence type="ECO:0000256" key="10">
    <source>
        <dbReference type="ARBA" id="ARBA00022833"/>
    </source>
</evidence>
<keyword evidence="6" id="KW-0812">Transmembrane</keyword>
<dbReference type="AlphaFoldDB" id="A0A835XMU4"/>
<evidence type="ECO:0000313" key="21">
    <source>
        <dbReference type="Proteomes" id="UP000612055"/>
    </source>
</evidence>
<evidence type="ECO:0000256" key="5">
    <source>
        <dbReference type="ARBA" id="ARBA00022679"/>
    </source>
</evidence>
<evidence type="ECO:0000256" key="7">
    <source>
        <dbReference type="ARBA" id="ARBA00022723"/>
    </source>
</evidence>
<dbReference type="GO" id="GO:0016020">
    <property type="term" value="C:membrane"/>
    <property type="evidence" value="ECO:0007669"/>
    <property type="project" value="UniProtKB-SubCell"/>
</dbReference>
<dbReference type="GO" id="GO:0008270">
    <property type="term" value="F:zinc ion binding"/>
    <property type="evidence" value="ECO:0007669"/>
    <property type="project" value="UniProtKB-KW"/>
</dbReference>
<evidence type="ECO:0000256" key="12">
    <source>
        <dbReference type="ARBA" id="ARBA00022989"/>
    </source>
</evidence>
<comment type="subcellular location">
    <subcellularLocation>
        <location evidence="1">Plastid</location>
        <location evidence="1">Chloroplast membrane</location>
        <topology evidence="1">Multi-pass membrane protein</topology>
    </subcellularLocation>
</comment>
<protein>
    <recommendedName>
        <fullName evidence="15">phytol kinase</fullName>
        <ecNumber evidence="15">2.7.1.182</ecNumber>
    </recommendedName>
</protein>
<keyword evidence="3" id="KW-0150">Chloroplast</keyword>
<evidence type="ECO:0000256" key="2">
    <source>
        <dbReference type="ARBA" id="ARBA00010794"/>
    </source>
</evidence>
<comment type="pathway">
    <text evidence="14">Cofactor biosynthesis; tocopherol biosynthesis.</text>
</comment>
<keyword evidence="12" id="KW-1133">Transmembrane helix</keyword>
<evidence type="ECO:0000256" key="17">
    <source>
        <dbReference type="PROSITE-ProRule" id="PRU00134"/>
    </source>
</evidence>